<dbReference type="InterPro" id="IPR036291">
    <property type="entry name" value="NAD(P)-bd_dom_sf"/>
</dbReference>
<dbReference type="GO" id="GO:0008883">
    <property type="term" value="F:glutamyl-tRNA reductase activity"/>
    <property type="evidence" value="ECO:0007669"/>
    <property type="project" value="UniProtKB-UniRule"/>
</dbReference>
<evidence type="ECO:0000313" key="17">
    <source>
        <dbReference type="EMBL" id="MQM73436.1"/>
    </source>
</evidence>
<dbReference type="PANTHER" id="PTHR43013:SF1">
    <property type="entry name" value="GLUTAMYL-TRNA REDUCTASE"/>
    <property type="match status" value="1"/>
</dbReference>
<feature type="active site" description="Nucleophile" evidence="8 9">
    <location>
        <position position="49"/>
    </location>
</feature>
<dbReference type="EMBL" id="VOGB01000005">
    <property type="protein sequence ID" value="MQM73436.1"/>
    <property type="molecule type" value="Genomic_DNA"/>
</dbReference>
<comment type="miscellaneous">
    <text evidence="8">During catalysis, the active site Cys acts as a nucleophile attacking the alpha-carbonyl group of tRNA-bound glutamate with the formation of a thioester intermediate between enzyme and glutamate, and the concomitant release of tRNA(Glu). The thioester intermediate is finally reduced by direct hydride transfer from NADPH, to form the product GSA.</text>
</comment>
<dbReference type="Gene3D" id="3.30.460.30">
    <property type="entry name" value="Glutamyl-tRNA reductase, N-terminal domain"/>
    <property type="match status" value="1"/>
</dbReference>
<dbReference type="Pfam" id="PF00745">
    <property type="entry name" value="GlutR_dimer"/>
    <property type="match status" value="1"/>
</dbReference>
<dbReference type="InterPro" id="IPR006151">
    <property type="entry name" value="Shikm_DH/Glu-tRNA_Rdtase"/>
</dbReference>
<dbReference type="InterPro" id="IPR015896">
    <property type="entry name" value="4pyrrol_synth_GluRdtase_dimer"/>
</dbReference>
<dbReference type="UniPathway" id="UPA00251">
    <property type="reaction ID" value="UER00316"/>
</dbReference>
<evidence type="ECO:0000256" key="4">
    <source>
        <dbReference type="ARBA" id="ARBA00022857"/>
    </source>
</evidence>
<feature type="binding site" evidence="8 10">
    <location>
        <begin position="48"/>
        <end position="51"/>
    </location>
    <ligand>
        <name>substrate</name>
    </ligand>
</feature>
<evidence type="ECO:0000256" key="2">
    <source>
        <dbReference type="ARBA" id="ARBA00005916"/>
    </source>
</evidence>
<keyword evidence="4 8" id="KW-0521">NADP</keyword>
<feature type="site" description="Important for activity" evidence="8 12">
    <location>
        <position position="95"/>
    </location>
</feature>
<feature type="binding site" evidence="8 10">
    <location>
        <position position="105"/>
    </location>
    <ligand>
        <name>substrate</name>
    </ligand>
</feature>
<dbReference type="PIRSF" id="PIRSF000445">
    <property type="entry name" value="4pyrrol_synth_GluRdtase"/>
    <property type="match status" value="1"/>
</dbReference>
<evidence type="ECO:0000256" key="8">
    <source>
        <dbReference type="HAMAP-Rule" id="MF_00087"/>
    </source>
</evidence>
<feature type="domain" description="Glutamyl-tRNA reductase N-terminal" evidence="16">
    <location>
        <begin position="6"/>
        <end position="150"/>
    </location>
</feature>
<dbReference type="InterPro" id="IPR036343">
    <property type="entry name" value="GluRdtase_N_sf"/>
</dbReference>
<comment type="caution">
    <text evidence="17">The sequence shown here is derived from an EMBL/GenBank/DDBJ whole genome shotgun (WGS) entry which is preliminary data.</text>
</comment>
<feature type="binding site" evidence="8 11">
    <location>
        <begin position="186"/>
        <end position="191"/>
    </location>
    <ligand>
        <name>NADP(+)</name>
        <dbReference type="ChEBI" id="CHEBI:58349"/>
    </ligand>
</feature>
<evidence type="ECO:0000256" key="7">
    <source>
        <dbReference type="ARBA" id="ARBA00047464"/>
    </source>
</evidence>
<evidence type="ECO:0000256" key="12">
    <source>
        <dbReference type="PIRSR" id="PIRSR000445-4"/>
    </source>
</evidence>
<dbReference type="GO" id="GO:0050661">
    <property type="term" value="F:NADP binding"/>
    <property type="evidence" value="ECO:0007669"/>
    <property type="project" value="InterPro"/>
</dbReference>
<comment type="catalytic activity">
    <reaction evidence="7 8 13">
        <text>(S)-4-amino-5-oxopentanoate + tRNA(Glu) + NADP(+) = L-glutamyl-tRNA(Glu) + NADPH + H(+)</text>
        <dbReference type="Rhea" id="RHEA:12344"/>
        <dbReference type="Rhea" id="RHEA-COMP:9663"/>
        <dbReference type="Rhea" id="RHEA-COMP:9680"/>
        <dbReference type="ChEBI" id="CHEBI:15378"/>
        <dbReference type="ChEBI" id="CHEBI:57501"/>
        <dbReference type="ChEBI" id="CHEBI:57783"/>
        <dbReference type="ChEBI" id="CHEBI:58349"/>
        <dbReference type="ChEBI" id="CHEBI:78442"/>
        <dbReference type="ChEBI" id="CHEBI:78520"/>
        <dbReference type="EC" id="1.2.1.70"/>
    </reaction>
</comment>
<evidence type="ECO:0000259" key="15">
    <source>
        <dbReference type="Pfam" id="PF01488"/>
    </source>
</evidence>
<keyword evidence="18" id="KW-1185">Reference proteome</keyword>
<gene>
    <name evidence="8" type="primary">hemA</name>
    <name evidence="17" type="ORF">FRC53_08510</name>
</gene>
<evidence type="ECO:0000259" key="14">
    <source>
        <dbReference type="Pfam" id="PF00745"/>
    </source>
</evidence>
<dbReference type="GO" id="GO:0019353">
    <property type="term" value="P:protoporphyrinogen IX biosynthetic process from glutamate"/>
    <property type="evidence" value="ECO:0007669"/>
    <property type="project" value="TreeGrafter"/>
</dbReference>
<dbReference type="CDD" id="cd05213">
    <property type="entry name" value="NAD_bind_Glutamyl_tRNA_reduct"/>
    <property type="match status" value="1"/>
</dbReference>
<comment type="subunit">
    <text evidence="8">Homodimer.</text>
</comment>
<evidence type="ECO:0000256" key="6">
    <source>
        <dbReference type="ARBA" id="ARBA00023244"/>
    </source>
</evidence>
<feature type="binding site" evidence="8 10">
    <location>
        <begin position="110"/>
        <end position="112"/>
    </location>
    <ligand>
        <name>substrate</name>
    </ligand>
</feature>
<dbReference type="Pfam" id="PF05201">
    <property type="entry name" value="GlutR_N"/>
    <property type="match status" value="1"/>
</dbReference>
<evidence type="ECO:0000256" key="5">
    <source>
        <dbReference type="ARBA" id="ARBA00023002"/>
    </source>
</evidence>
<keyword evidence="6 8" id="KW-0627">Porphyrin biosynthesis</keyword>
<dbReference type="NCBIfam" id="TIGR01035">
    <property type="entry name" value="hemA"/>
    <property type="match status" value="1"/>
</dbReference>
<feature type="domain" description="Quinate/shikimate 5-dehydrogenase/glutamyl-tRNA reductase" evidence="15">
    <location>
        <begin position="170"/>
        <end position="300"/>
    </location>
</feature>
<dbReference type="InterPro" id="IPR000343">
    <property type="entry name" value="4pyrrol_synth_GluRdtase"/>
</dbReference>
<evidence type="ECO:0000256" key="9">
    <source>
        <dbReference type="PIRSR" id="PIRSR000445-1"/>
    </source>
</evidence>
<evidence type="ECO:0000256" key="13">
    <source>
        <dbReference type="RuleBase" id="RU000584"/>
    </source>
</evidence>
<comment type="pathway">
    <text evidence="1 8 13">Porphyrin-containing compound metabolism; protoporphyrin-IX biosynthesis; 5-aminolevulinate from L-glutamyl-tRNA(Glu): step 1/2.</text>
</comment>
<dbReference type="InterPro" id="IPR015895">
    <property type="entry name" value="4pyrrol_synth_GluRdtase_N"/>
</dbReference>
<evidence type="ECO:0000256" key="3">
    <source>
        <dbReference type="ARBA" id="ARBA00012970"/>
    </source>
</evidence>
<organism evidence="17 18">
    <name type="scientific">Candidatus Pseudoramibacter fermentans</name>
    <dbReference type="NCBI Taxonomy" id="2594427"/>
    <lineage>
        <taxon>Bacteria</taxon>
        <taxon>Bacillati</taxon>
        <taxon>Bacillota</taxon>
        <taxon>Clostridia</taxon>
        <taxon>Eubacteriales</taxon>
        <taxon>Eubacteriaceae</taxon>
        <taxon>Pseudoramibacter</taxon>
    </lineage>
</organism>
<dbReference type="AlphaFoldDB" id="A0A6L5GUB7"/>
<dbReference type="EC" id="1.2.1.70" evidence="3 8"/>
<sequence>MEIVAVGLDHRKAPMEVREKAAFTVRSLEAVTETLKKRGIAEVVVLSTCNRSEIYAAAEHADAAVEALKEYYFDYKTPEIAPYLYTFDGRDAVWHLFRVVAGLDSMILGEDQILGQSKDALANAEKIHGAGKFLTKAFREAITFSKKIKTVYKISETPLSLSSTAVKHVKRLFPEDYQDKKVLIIGSGKMGTLALQYMDAEGFNDVTMTNRTYHPPLDYQDTYHGEVKVVPYPDRYSVVSDMDVIISATASPHTVLKSEAFPALDKPLLLIDLALPRDIDPALAQVDGVTLLTIDDFNHIIDETKAYREKVAQKIAVAVEDAVDDMMAWLQKAKVDGMVAGLNRKAQGRADETIDILNKRYHFEGKDYDYLEKIVRSEFRKMVMPTIKKLKKLDDDASVKKAKKAYHWLIETEEN</sequence>
<protein>
    <recommendedName>
        <fullName evidence="3 8">Glutamyl-tRNA reductase</fullName>
        <shortName evidence="8">GluTR</shortName>
        <ecNumber evidence="3 8">1.2.1.70</ecNumber>
    </recommendedName>
</protein>
<reference evidence="17" key="1">
    <citation type="journal article" date="2020" name="Appl. Environ. Microbiol.">
        <title>Medium-Chain Fatty Acid Synthesis by 'Candidatus Weimeria bifida' gen. nov., sp. nov., and 'Candidatus Pseudoramibacter fermentans' sp. nov.</title>
        <authorList>
            <person name="Scarborough M.J."/>
            <person name="Myers K.S."/>
            <person name="Donohue T.J."/>
            <person name="Noguera D.R."/>
        </authorList>
    </citation>
    <scope>NUCLEOTIDE SEQUENCE</scope>
    <source>
        <strain evidence="17">EUB1.1</strain>
    </source>
</reference>
<name>A0A6L5GUB7_9FIRM</name>
<evidence type="ECO:0000259" key="16">
    <source>
        <dbReference type="Pfam" id="PF05201"/>
    </source>
</evidence>
<comment type="domain">
    <text evidence="8">Possesses an unusual extended V-shaped dimeric structure with each monomer consisting of three distinct domains arranged along a curved 'spinal' alpha-helix. The N-terminal catalytic domain specifically recognizes the glutamate moiety of the substrate. The second domain is the NADPH-binding domain, and the third C-terminal domain is responsible for dimerization.</text>
</comment>
<dbReference type="SUPFAM" id="SSF69742">
    <property type="entry name" value="Glutamyl tRNA-reductase catalytic, N-terminal domain"/>
    <property type="match status" value="1"/>
</dbReference>
<keyword evidence="5 8" id="KW-0560">Oxidoreductase</keyword>
<feature type="domain" description="Tetrapyrrole biosynthesis glutamyl-tRNA reductase dimerisation" evidence="14">
    <location>
        <begin position="318"/>
        <end position="396"/>
    </location>
</feature>
<dbReference type="Pfam" id="PF01488">
    <property type="entry name" value="Shikimate_DH"/>
    <property type="match status" value="1"/>
</dbReference>
<dbReference type="FunFam" id="3.30.460.30:FF:000001">
    <property type="entry name" value="Glutamyl-tRNA reductase"/>
    <property type="match status" value="1"/>
</dbReference>
<accession>A0A6L5GUB7</accession>
<dbReference type="SUPFAM" id="SSF51735">
    <property type="entry name" value="NAD(P)-binding Rossmann-fold domains"/>
    <property type="match status" value="1"/>
</dbReference>
<comment type="function">
    <text evidence="8">Catalyzes the NADPH-dependent reduction of glutamyl-tRNA(Glu) to glutamate 1-semialdehyde (GSA).</text>
</comment>
<proteinExistence type="inferred from homology"/>
<evidence type="ECO:0000256" key="10">
    <source>
        <dbReference type="PIRSR" id="PIRSR000445-2"/>
    </source>
</evidence>
<dbReference type="HAMAP" id="MF_00087">
    <property type="entry name" value="Glu_tRNA_reductase"/>
    <property type="match status" value="1"/>
</dbReference>
<evidence type="ECO:0000256" key="1">
    <source>
        <dbReference type="ARBA" id="ARBA00005059"/>
    </source>
</evidence>
<evidence type="ECO:0000256" key="11">
    <source>
        <dbReference type="PIRSR" id="PIRSR000445-3"/>
    </source>
</evidence>
<dbReference type="PANTHER" id="PTHR43013">
    <property type="entry name" value="GLUTAMYL-TRNA REDUCTASE"/>
    <property type="match status" value="1"/>
</dbReference>
<dbReference type="Proteomes" id="UP000473648">
    <property type="component" value="Unassembled WGS sequence"/>
</dbReference>
<dbReference type="Gene3D" id="3.40.50.720">
    <property type="entry name" value="NAD(P)-binding Rossmann-like Domain"/>
    <property type="match status" value="1"/>
</dbReference>
<feature type="binding site" evidence="8 10">
    <location>
        <position position="116"/>
    </location>
    <ligand>
        <name>substrate</name>
    </ligand>
</feature>
<comment type="similarity">
    <text evidence="2 8 13">Belongs to the glutamyl-tRNA reductase family.</text>
</comment>
<evidence type="ECO:0000313" key="18">
    <source>
        <dbReference type="Proteomes" id="UP000473648"/>
    </source>
</evidence>